<comment type="caution">
    <text evidence="12">The sequence shown here is derived from an EMBL/GenBank/DDBJ whole genome shotgun (WGS) entry which is preliminary data.</text>
</comment>
<evidence type="ECO:0000259" key="10">
    <source>
        <dbReference type="Pfam" id="PF03644"/>
    </source>
</evidence>
<evidence type="ECO:0000259" key="11">
    <source>
        <dbReference type="Pfam" id="PF25529"/>
    </source>
</evidence>
<evidence type="ECO:0000256" key="3">
    <source>
        <dbReference type="ARBA" id="ARBA00012566"/>
    </source>
</evidence>
<dbReference type="PANTHER" id="PTHR13246">
    <property type="entry name" value="ENDO BETA N-ACETYLGLUCOSAMINIDASE"/>
    <property type="match status" value="1"/>
</dbReference>
<dbReference type="CDD" id="cd06547">
    <property type="entry name" value="GH85_ENGase"/>
    <property type="match status" value="1"/>
</dbReference>
<dbReference type="InterPro" id="IPR005201">
    <property type="entry name" value="TIM_ENGase"/>
</dbReference>
<dbReference type="EC" id="3.2.1.96" evidence="3"/>
<feature type="region of interest" description="Disordered" evidence="9">
    <location>
        <begin position="1"/>
        <end position="20"/>
    </location>
</feature>
<dbReference type="Pfam" id="PF03644">
    <property type="entry name" value="Glyco_hydro_85"/>
    <property type="match status" value="1"/>
</dbReference>
<evidence type="ECO:0000256" key="8">
    <source>
        <dbReference type="ARBA" id="ARBA00060018"/>
    </source>
</evidence>
<protein>
    <recommendedName>
        <fullName evidence="3">mannosyl-glycoprotein endo-beta-N-acetylglucosaminidase</fullName>
        <ecNumber evidence="3">3.2.1.96</ecNumber>
    </recommendedName>
</protein>
<dbReference type="InterPro" id="IPR057882">
    <property type="entry name" value="ENGase_C"/>
</dbReference>
<keyword evidence="6" id="KW-0326">Glycosidase</keyword>
<dbReference type="GO" id="GO:0005829">
    <property type="term" value="C:cytosol"/>
    <property type="evidence" value="ECO:0007669"/>
    <property type="project" value="UniProtKB-SubCell"/>
</dbReference>
<keyword evidence="5" id="KW-0378">Hydrolase</keyword>
<sequence length="861" mass="96977">MDSLLLQNRASESSESSNQVTIDPPIFNPLEPSVPISYPIKTLKELESRVYYKSFHYPFNKSSVPLITKKKRLPNRKRVLVCHDMAGGYIDDKWCQGGVNSEAYSNWHWYLMDIFVYFSHNLVTIPPPCWVNTAHTHGVKVLGTFIAEWDEGKLVCNELLATKESAQMYAERLSELAVVLGFDGWLINIEVKLDVKQIPNMKEFVNHLTKTMHTSMPGSLVIWYDSVTIDGDLLWQDQLNEKNKPFFDLCDGIFVNYTWQEDYPKLSAKVAGERKYDVYMGIDVFGRNTFGGGQWTTYIALDVLKKDDVSAAIFAPGWAYENKEPPNFQTAENLWWGLVEKSWGVLQRYPKSLPFYSNFDQGHGYHFAVDGRQMSKDPWCNISCQTFQPVLEISEESLLNPMQVTVDFKEASYNGGGSILAKGTLEGTSHFKARLFKAKLPLGDLPIHITYSVRSHGNSKVGVSLVFSRDTNETKSVLLASPGDTSITMNQFASKFDKVIMPREVTNLEADAQAVPGWVIQESSIEMNGYTLREIFMVCYRTKHKSSQLKLEEDDKSKDTQLTSASSEYSASLGHITIRTSEQKLTFPKSTSWVTKGKFISWSKSSSNDSKSLNFRLSWTLAGELGFQLSKYNIYVSEIMKKIVEGKMEEVEGKKKYLGVAAVQAYYVSSLEVSADVSSLKFVIQAWGVDGSFQELNSCPAFLLKVEGVPGINGKTNEPCIALLSESGRCPKQNSTLSVQSWKVKVISCANTTVFEIQKWGGECWIWKTISKVIMAMKRFMSCGFGKGHGYSSLKLVHEKENWIREVFPSNMAEKIVHINSSANAVAGRLMWWPLEQGATSYSSIESGTNETTMVNPREIP</sequence>
<dbReference type="Proteomes" id="UP001177140">
    <property type="component" value="Unassembled WGS sequence"/>
</dbReference>
<keyword evidence="13" id="KW-1185">Reference proteome</keyword>
<evidence type="ECO:0000256" key="1">
    <source>
        <dbReference type="ARBA" id="ARBA00004514"/>
    </source>
</evidence>
<feature type="domain" description="Cytosolic endo-beta-N-acetylglucosaminidase TIM barrel" evidence="10">
    <location>
        <begin position="90"/>
        <end position="367"/>
    </location>
</feature>
<dbReference type="GO" id="GO:0006491">
    <property type="term" value="P:N-glycan processing"/>
    <property type="evidence" value="ECO:0007669"/>
    <property type="project" value="UniProtKB-ARBA"/>
</dbReference>
<dbReference type="Gene3D" id="3.20.20.80">
    <property type="entry name" value="Glycosidases"/>
    <property type="match status" value="1"/>
</dbReference>
<evidence type="ECO:0000313" key="13">
    <source>
        <dbReference type="Proteomes" id="UP001177140"/>
    </source>
</evidence>
<evidence type="ECO:0000256" key="4">
    <source>
        <dbReference type="ARBA" id="ARBA00022490"/>
    </source>
</evidence>
<evidence type="ECO:0000256" key="9">
    <source>
        <dbReference type="SAM" id="MobiDB-lite"/>
    </source>
</evidence>
<comment type="catalytic activity">
    <reaction evidence="7">
        <text>an N(4)-(oligosaccharide-(1-&gt;3)-[oligosaccharide-(1-&gt;6)]-beta-D-Man-(1-&gt;4)-beta-D-GlcNAc-(1-&gt;4)-alpha-D-GlcNAc)-L-asparaginyl-[protein] + H2O = an oligosaccharide-(1-&gt;3)-[oligosaccharide-(1-&gt;6)]-beta-D-Man-(1-&gt;4)-D-GlcNAc + N(4)-(N-acetyl-beta-D-glucosaminyl)-L-asparaginyl-[protein]</text>
        <dbReference type="Rhea" id="RHEA:73067"/>
        <dbReference type="Rhea" id="RHEA-COMP:12603"/>
        <dbReference type="Rhea" id="RHEA-COMP:18176"/>
        <dbReference type="ChEBI" id="CHEBI:15377"/>
        <dbReference type="ChEBI" id="CHEBI:132248"/>
        <dbReference type="ChEBI" id="CHEBI:192714"/>
        <dbReference type="ChEBI" id="CHEBI:192715"/>
        <dbReference type="EC" id="3.2.1.96"/>
    </reaction>
</comment>
<feature type="domain" description="Cytosolic endo-beta-N-acetylglucosaminidase C-terminal" evidence="11">
    <location>
        <begin position="585"/>
        <end position="707"/>
    </location>
</feature>
<proteinExistence type="inferred from homology"/>
<evidence type="ECO:0000313" key="12">
    <source>
        <dbReference type="EMBL" id="MCL7025145.1"/>
    </source>
</evidence>
<reference evidence="12" key="1">
    <citation type="submission" date="2022-03" db="EMBL/GenBank/DDBJ databases">
        <title>A functionally conserved STORR gene fusion in Papaver species that diverged 16.8 million years ago.</title>
        <authorList>
            <person name="Catania T."/>
        </authorList>
    </citation>
    <scope>NUCLEOTIDE SEQUENCE</scope>
    <source>
        <strain evidence="12">S-191538</strain>
    </source>
</reference>
<dbReference type="Gene3D" id="2.60.120.260">
    <property type="entry name" value="Galactose-binding domain-like"/>
    <property type="match status" value="1"/>
</dbReference>
<comment type="subcellular location">
    <subcellularLocation>
        <location evidence="1">Cytoplasm</location>
        <location evidence="1">Cytosol</location>
    </subcellularLocation>
</comment>
<dbReference type="PANTHER" id="PTHR13246:SF1">
    <property type="entry name" value="CYTOSOLIC ENDO-BETA-N-ACETYLGLUCOSAMINIDASE"/>
    <property type="match status" value="1"/>
</dbReference>
<comment type="similarity">
    <text evidence="2">Belongs to the glycosyl hydrolase 85 family.</text>
</comment>
<accession>A0AA41UWB8</accession>
<dbReference type="InterPro" id="IPR032979">
    <property type="entry name" value="ENGase"/>
</dbReference>
<evidence type="ECO:0000256" key="7">
    <source>
        <dbReference type="ARBA" id="ARBA00034414"/>
    </source>
</evidence>
<dbReference type="FunFam" id="3.20.20.80:FF:000043">
    <property type="entry name" value="cytosolic endo-beta-N-acetylglucosaminidase"/>
    <property type="match status" value="1"/>
</dbReference>
<dbReference type="Pfam" id="PF25529">
    <property type="entry name" value="Ig_ENGASE1_C"/>
    <property type="match status" value="1"/>
</dbReference>
<evidence type="ECO:0000256" key="2">
    <source>
        <dbReference type="ARBA" id="ARBA00007849"/>
    </source>
</evidence>
<evidence type="ECO:0000256" key="6">
    <source>
        <dbReference type="ARBA" id="ARBA00023295"/>
    </source>
</evidence>
<dbReference type="AlphaFoldDB" id="A0AA41UWB8"/>
<evidence type="ECO:0000256" key="5">
    <source>
        <dbReference type="ARBA" id="ARBA00022801"/>
    </source>
</evidence>
<gene>
    <name evidence="12" type="ORF">MKW94_029687</name>
</gene>
<dbReference type="GO" id="GO:0033925">
    <property type="term" value="F:mannosyl-glycoprotein endo-beta-N-acetylglucosaminidase activity"/>
    <property type="evidence" value="ECO:0007669"/>
    <property type="project" value="UniProtKB-EC"/>
</dbReference>
<keyword evidence="4" id="KW-0963">Cytoplasm</keyword>
<comment type="function">
    <text evidence="8">Endoglycosidase that releases N-glycans from glycoproteins by cleaving the beta-1,4-glycosidic bond in the N,N'-diacetylchitobiose core. Involved in the production of high-mannose type N-glycans during plant development and fruit maturation.</text>
</comment>
<dbReference type="EMBL" id="JAJJMA010042013">
    <property type="protein sequence ID" value="MCL7025145.1"/>
    <property type="molecule type" value="Genomic_DNA"/>
</dbReference>
<organism evidence="12 13">
    <name type="scientific">Papaver nudicaule</name>
    <name type="common">Iceland poppy</name>
    <dbReference type="NCBI Taxonomy" id="74823"/>
    <lineage>
        <taxon>Eukaryota</taxon>
        <taxon>Viridiplantae</taxon>
        <taxon>Streptophyta</taxon>
        <taxon>Embryophyta</taxon>
        <taxon>Tracheophyta</taxon>
        <taxon>Spermatophyta</taxon>
        <taxon>Magnoliopsida</taxon>
        <taxon>Ranunculales</taxon>
        <taxon>Papaveraceae</taxon>
        <taxon>Papaveroideae</taxon>
        <taxon>Papaver</taxon>
    </lineage>
</organism>
<name>A0AA41UWB8_PAPNU</name>